<evidence type="ECO:0000313" key="2">
    <source>
        <dbReference type="Proteomes" id="UP000232163"/>
    </source>
</evidence>
<evidence type="ECO:0000313" key="1">
    <source>
        <dbReference type="EMBL" id="PIO44990.1"/>
    </source>
</evidence>
<proteinExistence type="predicted"/>
<dbReference type="AlphaFoldDB" id="A0A2N9VZS2"/>
<keyword evidence="2" id="KW-1185">Reference proteome</keyword>
<comment type="caution">
    <text evidence="1">The sequence shown here is derived from an EMBL/GenBank/DDBJ whole genome shotgun (WGS) entry which is preliminary data.</text>
</comment>
<accession>A0A2N9VZS2</accession>
<protein>
    <submittedName>
        <fullName evidence="1">Uncharacterized protein</fullName>
    </submittedName>
</protein>
<dbReference type="Proteomes" id="UP000232163">
    <property type="component" value="Unassembled WGS sequence"/>
</dbReference>
<sequence>MWAIADGSVLQAAEEAAAVRRDQSDNLIRTWDPCSIHFSGASWARVGNESIRAVVRVSSECLLSIPLAQTPMTGLTAQSGHQLDDSILERPKTTAHTFPELNLI</sequence>
<reference evidence="2" key="1">
    <citation type="journal article" date="2017" name="Int J Environ Stud">
        <title>Does the Miocene-Pliocene relict legume Oxytropis triphylla form nitrogen-fixing nodules with a combination of bacterial strains?</title>
        <authorList>
            <person name="Safronova V."/>
            <person name="Belimov A."/>
            <person name="Sazanova A."/>
            <person name="Kuznetsova I."/>
            <person name="Popova J."/>
            <person name="Andronov E."/>
            <person name="Verkhozina A."/>
            <person name="Tikhonovich I."/>
        </authorList>
    </citation>
    <scope>NUCLEOTIDE SEQUENCE [LARGE SCALE GENOMIC DNA]</scope>
    <source>
        <strain evidence="2">Tri-38</strain>
    </source>
</reference>
<name>A0A2N9VZS2_9HYPH</name>
<dbReference type="KEGG" id="pht:BLM14_21670"/>
<gene>
    <name evidence="1" type="ORF">B5P45_10030</name>
</gene>
<dbReference type="EMBL" id="MZMT01000025">
    <property type="protein sequence ID" value="PIO44990.1"/>
    <property type="molecule type" value="Genomic_DNA"/>
</dbReference>
<organism evidence="1 2">
    <name type="scientific">Phyllobacterium zundukense</name>
    <dbReference type="NCBI Taxonomy" id="1867719"/>
    <lineage>
        <taxon>Bacteria</taxon>
        <taxon>Pseudomonadati</taxon>
        <taxon>Pseudomonadota</taxon>
        <taxon>Alphaproteobacteria</taxon>
        <taxon>Hyphomicrobiales</taxon>
        <taxon>Phyllobacteriaceae</taxon>
        <taxon>Phyllobacterium</taxon>
    </lineage>
</organism>